<dbReference type="GO" id="GO:0003700">
    <property type="term" value="F:DNA-binding transcription factor activity"/>
    <property type="evidence" value="ECO:0007669"/>
    <property type="project" value="InterPro"/>
</dbReference>
<feature type="compositionally biased region" description="Low complexity" evidence="4">
    <location>
        <begin position="209"/>
        <end position="220"/>
    </location>
</feature>
<dbReference type="Pfam" id="PF00447">
    <property type="entry name" value="HSF_DNA-bind"/>
    <property type="match status" value="1"/>
</dbReference>
<gene>
    <name evidence="6" type="ORF">ACOF00016_LOCUS16404</name>
</gene>
<dbReference type="GO" id="GO:0043565">
    <property type="term" value="F:sequence-specific DNA binding"/>
    <property type="evidence" value="ECO:0007669"/>
    <property type="project" value="InterPro"/>
</dbReference>
<evidence type="ECO:0000256" key="1">
    <source>
        <dbReference type="ARBA" id="ARBA00004123"/>
    </source>
</evidence>
<evidence type="ECO:0000256" key="3">
    <source>
        <dbReference type="ARBA" id="ARBA00023242"/>
    </source>
</evidence>
<keyword evidence="3" id="KW-0539">Nucleus</keyword>
<proteinExistence type="predicted"/>
<comment type="subcellular location">
    <subcellularLocation>
        <location evidence="1">Nucleus</location>
    </subcellularLocation>
</comment>
<feature type="domain" description="HSF-type DNA-binding" evidence="5">
    <location>
        <begin position="30"/>
        <end position="112"/>
    </location>
</feature>
<dbReference type="InterPro" id="IPR000232">
    <property type="entry name" value="HSF_DNA-bd"/>
</dbReference>
<reference evidence="6" key="1">
    <citation type="submission" date="2021-01" db="EMBL/GenBank/DDBJ databases">
        <authorList>
            <person name="Corre E."/>
            <person name="Pelletier E."/>
            <person name="Niang G."/>
            <person name="Scheremetjew M."/>
            <person name="Finn R."/>
            <person name="Kale V."/>
            <person name="Holt S."/>
            <person name="Cochrane G."/>
            <person name="Meng A."/>
            <person name="Brown T."/>
            <person name="Cohen L."/>
        </authorList>
    </citation>
    <scope>NUCLEOTIDE SEQUENCE</scope>
    <source>
        <strain evidence="6">CCMP127</strain>
    </source>
</reference>
<keyword evidence="2" id="KW-0238">DNA-binding</keyword>
<evidence type="ECO:0000256" key="4">
    <source>
        <dbReference type="SAM" id="MobiDB-lite"/>
    </source>
</evidence>
<dbReference type="InterPro" id="IPR036390">
    <property type="entry name" value="WH_DNA-bd_sf"/>
</dbReference>
<name>A0A7S3LHA2_9STRA</name>
<dbReference type="AlphaFoldDB" id="A0A7S3LHA2"/>
<dbReference type="Gene3D" id="1.10.10.10">
    <property type="entry name" value="Winged helix-like DNA-binding domain superfamily/Winged helix DNA-binding domain"/>
    <property type="match status" value="1"/>
</dbReference>
<organism evidence="6">
    <name type="scientific">Amphora coffeiformis</name>
    <dbReference type="NCBI Taxonomy" id="265554"/>
    <lineage>
        <taxon>Eukaryota</taxon>
        <taxon>Sar</taxon>
        <taxon>Stramenopiles</taxon>
        <taxon>Ochrophyta</taxon>
        <taxon>Bacillariophyta</taxon>
        <taxon>Bacillariophyceae</taxon>
        <taxon>Bacillariophycidae</taxon>
        <taxon>Thalassiophysales</taxon>
        <taxon>Catenulaceae</taxon>
        <taxon>Amphora</taxon>
    </lineage>
</organism>
<dbReference type="GO" id="GO:0005634">
    <property type="term" value="C:nucleus"/>
    <property type="evidence" value="ECO:0007669"/>
    <property type="project" value="UniProtKB-SubCell"/>
</dbReference>
<evidence type="ECO:0000313" key="6">
    <source>
        <dbReference type="EMBL" id="CAE0419584.1"/>
    </source>
</evidence>
<evidence type="ECO:0000259" key="5">
    <source>
        <dbReference type="Pfam" id="PF00447"/>
    </source>
</evidence>
<dbReference type="InterPro" id="IPR036388">
    <property type="entry name" value="WH-like_DNA-bd_sf"/>
</dbReference>
<protein>
    <recommendedName>
        <fullName evidence="5">HSF-type DNA-binding domain-containing protein</fullName>
    </recommendedName>
</protein>
<accession>A0A7S3LHA2</accession>
<sequence length="270" mass="29996">MNIDLLSMYEGNLLTSQPFVLQDSGLMTSFLTKLRSILSLRSIEHLVSWLPEGKIWRIHKIKSFINAVLPLFVEVFGWDAFLLTVASHGFKEVSRGFDSVAFYSEAFTRDECYLTAHCGSSSSDVVRQSLRPESIFSSQRTIHDNETLRGAARALALQLGTKQRSPQLGVSKTNQGMNLVDLLRMERRAKGATDHAPYENCLKRKMVEELSSSSSSSSSEPTKRKKPKKKWLPPLGPPEAESAAILGKRQAGAWGHTSAEAFSTLSGLHR</sequence>
<dbReference type="EMBL" id="HBIM01022046">
    <property type="protein sequence ID" value="CAE0419584.1"/>
    <property type="molecule type" value="Transcribed_RNA"/>
</dbReference>
<evidence type="ECO:0000256" key="2">
    <source>
        <dbReference type="ARBA" id="ARBA00023125"/>
    </source>
</evidence>
<feature type="region of interest" description="Disordered" evidence="4">
    <location>
        <begin position="207"/>
        <end position="253"/>
    </location>
</feature>
<dbReference type="SUPFAM" id="SSF46785">
    <property type="entry name" value="Winged helix' DNA-binding domain"/>
    <property type="match status" value="1"/>
</dbReference>